<organism evidence="2 3">
    <name type="scientific">Artemisia annua</name>
    <name type="common">Sweet wormwood</name>
    <dbReference type="NCBI Taxonomy" id="35608"/>
    <lineage>
        <taxon>Eukaryota</taxon>
        <taxon>Viridiplantae</taxon>
        <taxon>Streptophyta</taxon>
        <taxon>Embryophyta</taxon>
        <taxon>Tracheophyta</taxon>
        <taxon>Spermatophyta</taxon>
        <taxon>Magnoliopsida</taxon>
        <taxon>eudicotyledons</taxon>
        <taxon>Gunneridae</taxon>
        <taxon>Pentapetalae</taxon>
        <taxon>asterids</taxon>
        <taxon>campanulids</taxon>
        <taxon>Asterales</taxon>
        <taxon>Asteraceae</taxon>
        <taxon>Asteroideae</taxon>
        <taxon>Anthemideae</taxon>
        <taxon>Artemisiinae</taxon>
        <taxon>Artemisia</taxon>
    </lineage>
</organism>
<proteinExistence type="predicted"/>
<dbReference type="EMBL" id="PKPP01000285">
    <property type="protein sequence ID" value="PWA94799.1"/>
    <property type="molecule type" value="Genomic_DNA"/>
</dbReference>
<dbReference type="GO" id="GO:0003918">
    <property type="term" value="F:DNA topoisomerase type II (double strand cut, ATP-hydrolyzing) activity"/>
    <property type="evidence" value="ECO:0007669"/>
    <property type="project" value="InterPro"/>
</dbReference>
<dbReference type="Gene3D" id="3.30.230.10">
    <property type="match status" value="1"/>
</dbReference>
<sequence length="193" mass="21573">MGSTCSSKTLLKSLTEGDVITIYNLFMEISFPDPSGDCLRPVGEHNLYMGIKKELQPDMVATFTSSTKVCLGHPFIVEAAISLGGKCVKPGFYIYRFANKIPLLNKGEFDVFTQTAINFNWNRYKINPAKHIIGVFPSIVGTKIPFNWMGKEYIEEVDEIKFAVKATLKKCCIQLKPLLAKKVSGRSKPKQTL</sequence>
<reference evidence="2 3" key="1">
    <citation type="journal article" date="2018" name="Mol. Plant">
        <title>The genome of Artemisia annua provides insight into the evolution of Asteraceae family and artemisinin biosynthesis.</title>
        <authorList>
            <person name="Shen Q."/>
            <person name="Zhang L."/>
            <person name="Liao Z."/>
            <person name="Wang S."/>
            <person name="Yan T."/>
            <person name="Shi P."/>
            <person name="Liu M."/>
            <person name="Fu X."/>
            <person name="Pan Q."/>
            <person name="Wang Y."/>
            <person name="Lv Z."/>
            <person name="Lu X."/>
            <person name="Zhang F."/>
            <person name="Jiang W."/>
            <person name="Ma Y."/>
            <person name="Chen M."/>
            <person name="Hao X."/>
            <person name="Li L."/>
            <person name="Tang Y."/>
            <person name="Lv G."/>
            <person name="Zhou Y."/>
            <person name="Sun X."/>
            <person name="Brodelius P.E."/>
            <person name="Rose J.K.C."/>
            <person name="Tang K."/>
        </authorList>
    </citation>
    <scope>NUCLEOTIDE SEQUENCE [LARGE SCALE GENOMIC DNA]</scope>
    <source>
        <strain evidence="3">cv. Huhao1</strain>
        <tissue evidence="2">Leaf</tissue>
    </source>
</reference>
<evidence type="ECO:0000313" key="2">
    <source>
        <dbReference type="EMBL" id="PWA94799.1"/>
    </source>
</evidence>
<dbReference type="Pfam" id="PF09239">
    <property type="entry name" value="Topo-VIb_trans"/>
    <property type="match status" value="1"/>
</dbReference>
<dbReference type="InterPro" id="IPR020568">
    <property type="entry name" value="Ribosomal_Su5_D2-typ_SF"/>
</dbReference>
<dbReference type="PANTHER" id="PTHR48444">
    <property type="entry name" value="DNA TOPOISOMERASE 6 SUBUNIT B"/>
    <property type="match status" value="1"/>
</dbReference>
<protein>
    <recommendedName>
        <fullName evidence="1">DNA topoisomerase VI subunit B transducer domain-containing protein</fullName>
    </recommendedName>
</protein>
<dbReference type="STRING" id="35608.A0A2U1Q9W9"/>
<gene>
    <name evidence="2" type="ORF">CTI12_AA056680</name>
</gene>
<dbReference type="InterPro" id="IPR014721">
    <property type="entry name" value="Ribsml_uS5_D2-typ_fold_subgr"/>
</dbReference>
<dbReference type="GO" id="GO:0003677">
    <property type="term" value="F:DNA binding"/>
    <property type="evidence" value="ECO:0007669"/>
    <property type="project" value="InterPro"/>
</dbReference>
<dbReference type="InterPro" id="IPR015320">
    <property type="entry name" value="TopoVI_B_transducer"/>
</dbReference>
<accession>A0A2U1Q9W9</accession>
<dbReference type="Proteomes" id="UP000245207">
    <property type="component" value="Unassembled WGS sequence"/>
</dbReference>
<comment type="caution">
    <text evidence="2">The sequence shown here is derived from an EMBL/GenBank/DDBJ whole genome shotgun (WGS) entry which is preliminary data.</text>
</comment>
<evidence type="ECO:0000313" key="3">
    <source>
        <dbReference type="Proteomes" id="UP000245207"/>
    </source>
</evidence>
<dbReference type="AlphaFoldDB" id="A0A2U1Q9W9"/>
<dbReference type="OrthoDB" id="1562195at2759"/>
<dbReference type="GO" id="GO:0006265">
    <property type="term" value="P:DNA topological change"/>
    <property type="evidence" value="ECO:0007669"/>
    <property type="project" value="InterPro"/>
</dbReference>
<dbReference type="SUPFAM" id="SSF54211">
    <property type="entry name" value="Ribosomal protein S5 domain 2-like"/>
    <property type="match status" value="1"/>
</dbReference>
<name>A0A2U1Q9W9_ARTAN</name>
<dbReference type="PANTHER" id="PTHR48444:SF1">
    <property type="entry name" value="DNA TOPOISOMERASE 6 SUBUNIT B"/>
    <property type="match status" value="1"/>
</dbReference>
<evidence type="ECO:0000259" key="1">
    <source>
        <dbReference type="Pfam" id="PF09239"/>
    </source>
</evidence>
<feature type="domain" description="DNA topoisomerase VI subunit B transducer" evidence="1">
    <location>
        <begin position="34"/>
        <end position="186"/>
    </location>
</feature>
<keyword evidence="3" id="KW-1185">Reference proteome</keyword>